<protein>
    <submittedName>
        <fullName evidence="2">Uncharacterized protein</fullName>
    </submittedName>
</protein>
<dbReference type="Proteomes" id="UP001307889">
    <property type="component" value="Chromosome 3"/>
</dbReference>
<sequence>MFLKAELETLTILRIHLLYNGEDTRLSARSDLRWPHLGRGPPSRHPTLARRNSSARSTISVRRFQSPSARSPENNPSAEIFD</sequence>
<organism evidence="2 3">
    <name type="scientific">Nesidiocoris tenuis</name>
    <dbReference type="NCBI Taxonomy" id="355587"/>
    <lineage>
        <taxon>Eukaryota</taxon>
        <taxon>Metazoa</taxon>
        <taxon>Ecdysozoa</taxon>
        <taxon>Arthropoda</taxon>
        <taxon>Hexapoda</taxon>
        <taxon>Insecta</taxon>
        <taxon>Pterygota</taxon>
        <taxon>Neoptera</taxon>
        <taxon>Paraneoptera</taxon>
        <taxon>Hemiptera</taxon>
        <taxon>Heteroptera</taxon>
        <taxon>Panheteroptera</taxon>
        <taxon>Cimicomorpha</taxon>
        <taxon>Miridae</taxon>
        <taxon>Dicyphina</taxon>
        <taxon>Nesidiocoris</taxon>
    </lineage>
</organism>
<name>A0ABN7ANN5_9HEMI</name>
<dbReference type="EMBL" id="AP028911">
    <property type="protein sequence ID" value="BES92002.1"/>
    <property type="molecule type" value="Genomic_DNA"/>
</dbReference>
<evidence type="ECO:0000313" key="2">
    <source>
        <dbReference type="EMBL" id="BES92002.1"/>
    </source>
</evidence>
<accession>A0ABN7ANN5</accession>
<reference evidence="2 3" key="1">
    <citation type="submission" date="2023-09" db="EMBL/GenBank/DDBJ databases">
        <title>Nesidiocoris tenuis whole genome shotgun sequence.</title>
        <authorList>
            <person name="Shibata T."/>
            <person name="Shimoda M."/>
            <person name="Kobayashi T."/>
            <person name="Uehara T."/>
        </authorList>
    </citation>
    <scope>NUCLEOTIDE SEQUENCE [LARGE SCALE GENOMIC DNA]</scope>
    <source>
        <strain evidence="2 3">Japan</strain>
    </source>
</reference>
<evidence type="ECO:0000256" key="1">
    <source>
        <dbReference type="SAM" id="MobiDB-lite"/>
    </source>
</evidence>
<gene>
    <name evidence="2" type="ORF">NTJ_04810</name>
</gene>
<evidence type="ECO:0000313" key="3">
    <source>
        <dbReference type="Proteomes" id="UP001307889"/>
    </source>
</evidence>
<proteinExistence type="predicted"/>
<keyword evidence="3" id="KW-1185">Reference proteome</keyword>
<feature type="region of interest" description="Disordered" evidence="1">
    <location>
        <begin position="32"/>
        <end position="82"/>
    </location>
</feature>
<feature type="compositionally biased region" description="Polar residues" evidence="1">
    <location>
        <begin position="50"/>
        <end position="82"/>
    </location>
</feature>